<evidence type="ECO:0000256" key="1">
    <source>
        <dbReference type="SAM" id="Phobius"/>
    </source>
</evidence>
<feature type="transmembrane region" description="Helical" evidence="1">
    <location>
        <begin position="5"/>
        <end position="25"/>
    </location>
</feature>
<proteinExistence type="predicted"/>
<gene>
    <name evidence="2" type="ORF">V6N11_054942</name>
</gene>
<organism evidence="2 3">
    <name type="scientific">Hibiscus sabdariffa</name>
    <name type="common">roselle</name>
    <dbReference type="NCBI Taxonomy" id="183260"/>
    <lineage>
        <taxon>Eukaryota</taxon>
        <taxon>Viridiplantae</taxon>
        <taxon>Streptophyta</taxon>
        <taxon>Embryophyta</taxon>
        <taxon>Tracheophyta</taxon>
        <taxon>Spermatophyta</taxon>
        <taxon>Magnoliopsida</taxon>
        <taxon>eudicotyledons</taxon>
        <taxon>Gunneridae</taxon>
        <taxon>Pentapetalae</taxon>
        <taxon>rosids</taxon>
        <taxon>malvids</taxon>
        <taxon>Malvales</taxon>
        <taxon>Malvaceae</taxon>
        <taxon>Malvoideae</taxon>
        <taxon>Hibiscus</taxon>
    </lineage>
</organism>
<dbReference type="Pfam" id="PF04654">
    <property type="entry name" value="DUF599"/>
    <property type="match status" value="1"/>
</dbReference>
<sequence length="244" mass="26811">MGFMLYLDTVLIPFSLFLTLGYHAYLWKTFKQRPSSTTIGLEKLRRKAWFRDIKQGDDKKGMLAVQSLRNTLMVTILAASIAILVNLALAAVTNNTYNASHLLNSKIFGSQSDRMYALKYGSASLFLLVSFLCSSMSVGFLIDANFLINAVSVDDDDGFSYDPYSYTQTIFERGFGLAFVGNRVLCVTFPMLLWMFGPCPVALSSAALVWGLTKGHLVRYTSRNCNVGADSLAKSGIGQLPAGS</sequence>
<feature type="transmembrane region" description="Helical" evidence="1">
    <location>
        <begin position="118"/>
        <end position="142"/>
    </location>
</feature>
<keyword evidence="3" id="KW-1185">Reference proteome</keyword>
<dbReference type="PANTHER" id="PTHR31881:SF11">
    <property type="entry name" value="PROTEIN, PUTATIVE-RELATED"/>
    <property type="match status" value="1"/>
</dbReference>
<keyword evidence="1" id="KW-0472">Membrane</keyword>
<dbReference type="EMBL" id="JBBPBN010000083">
    <property type="protein sequence ID" value="KAK8982957.1"/>
    <property type="molecule type" value="Genomic_DNA"/>
</dbReference>
<name>A0ABR2P3I0_9ROSI</name>
<keyword evidence="1" id="KW-1133">Transmembrane helix</keyword>
<accession>A0ABR2P3I0</accession>
<feature type="transmembrane region" description="Helical" evidence="1">
    <location>
        <begin position="191"/>
        <end position="213"/>
    </location>
</feature>
<comment type="caution">
    <text evidence="2">The sequence shown here is derived from an EMBL/GenBank/DDBJ whole genome shotgun (WGS) entry which is preliminary data.</text>
</comment>
<reference evidence="2 3" key="1">
    <citation type="journal article" date="2024" name="G3 (Bethesda)">
        <title>Genome assembly of Hibiscus sabdariffa L. provides insights into metabolisms of medicinal natural products.</title>
        <authorList>
            <person name="Kim T."/>
        </authorList>
    </citation>
    <scope>NUCLEOTIDE SEQUENCE [LARGE SCALE GENOMIC DNA]</scope>
    <source>
        <strain evidence="2">TK-2024</strain>
        <tissue evidence="2">Old leaves</tissue>
    </source>
</reference>
<dbReference type="InterPro" id="IPR006747">
    <property type="entry name" value="DUF599"/>
</dbReference>
<evidence type="ECO:0000313" key="2">
    <source>
        <dbReference type="EMBL" id="KAK8982957.1"/>
    </source>
</evidence>
<keyword evidence="1" id="KW-0812">Transmembrane</keyword>
<evidence type="ECO:0008006" key="4">
    <source>
        <dbReference type="Google" id="ProtNLM"/>
    </source>
</evidence>
<evidence type="ECO:0000313" key="3">
    <source>
        <dbReference type="Proteomes" id="UP001396334"/>
    </source>
</evidence>
<feature type="transmembrane region" description="Helical" evidence="1">
    <location>
        <begin position="72"/>
        <end position="97"/>
    </location>
</feature>
<dbReference type="Proteomes" id="UP001396334">
    <property type="component" value="Unassembled WGS sequence"/>
</dbReference>
<dbReference type="PANTHER" id="PTHR31881">
    <property type="match status" value="1"/>
</dbReference>
<protein>
    <recommendedName>
        <fullName evidence="4">DUF599 domain-containing protein</fullName>
    </recommendedName>
</protein>